<keyword evidence="2" id="KW-1185">Reference proteome</keyword>
<evidence type="ECO:0000313" key="1">
    <source>
        <dbReference type="EMBL" id="KAK0720494.1"/>
    </source>
</evidence>
<name>A0AA40AR56_9PEZI</name>
<comment type="caution">
    <text evidence="1">The sequence shown here is derived from an EMBL/GenBank/DDBJ whole genome shotgun (WGS) entry which is preliminary data.</text>
</comment>
<accession>A0AA40AR56</accession>
<dbReference type="AlphaFoldDB" id="A0AA40AR56"/>
<proteinExistence type="predicted"/>
<dbReference type="Proteomes" id="UP001172102">
    <property type="component" value="Unassembled WGS sequence"/>
</dbReference>
<reference evidence="1" key="1">
    <citation type="submission" date="2023-06" db="EMBL/GenBank/DDBJ databases">
        <title>Genome-scale phylogeny and comparative genomics of the fungal order Sordariales.</title>
        <authorList>
            <consortium name="Lawrence Berkeley National Laboratory"/>
            <person name="Hensen N."/>
            <person name="Bonometti L."/>
            <person name="Westerberg I."/>
            <person name="Brannstrom I.O."/>
            <person name="Guillou S."/>
            <person name="Cros-Aarteil S."/>
            <person name="Calhoun S."/>
            <person name="Haridas S."/>
            <person name="Kuo A."/>
            <person name="Mondo S."/>
            <person name="Pangilinan J."/>
            <person name="Riley R."/>
            <person name="Labutti K."/>
            <person name="Andreopoulos B."/>
            <person name="Lipzen A."/>
            <person name="Chen C."/>
            <person name="Yanf M."/>
            <person name="Daum C."/>
            <person name="Ng V."/>
            <person name="Clum A."/>
            <person name="Steindorff A."/>
            <person name="Ohm R."/>
            <person name="Martin F."/>
            <person name="Silar P."/>
            <person name="Natvig D."/>
            <person name="Lalanne C."/>
            <person name="Gautier V."/>
            <person name="Ament-Velasquez S.L."/>
            <person name="Kruys A."/>
            <person name="Hutchinson M.I."/>
            <person name="Powell A.J."/>
            <person name="Barry K."/>
            <person name="Miller A.N."/>
            <person name="Grigoriev I.V."/>
            <person name="Debuchy R."/>
            <person name="Gladieux P."/>
            <person name="Thoren M.H."/>
            <person name="Johannesson H."/>
        </authorList>
    </citation>
    <scope>NUCLEOTIDE SEQUENCE</scope>
    <source>
        <strain evidence="1">SMH4607-1</strain>
    </source>
</reference>
<protein>
    <submittedName>
        <fullName evidence="1">Uncharacterized protein</fullName>
    </submittedName>
</protein>
<gene>
    <name evidence="1" type="ORF">B0H67DRAFT_192390</name>
</gene>
<organism evidence="1 2">
    <name type="scientific">Lasiosphaeris hirsuta</name>
    <dbReference type="NCBI Taxonomy" id="260670"/>
    <lineage>
        <taxon>Eukaryota</taxon>
        <taxon>Fungi</taxon>
        <taxon>Dikarya</taxon>
        <taxon>Ascomycota</taxon>
        <taxon>Pezizomycotina</taxon>
        <taxon>Sordariomycetes</taxon>
        <taxon>Sordariomycetidae</taxon>
        <taxon>Sordariales</taxon>
        <taxon>Lasiosphaeriaceae</taxon>
        <taxon>Lasiosphaeris</taxon>
    </lineage>
</organism>
<sequence>MPVGFLCTCSGARKVFPHLRVIRRQRRHPQIHSCPFHPLPVERSPKPTKRIERQLPTTLARSNAALANTTLVPLFQHPPCTATDGQHSPAHRISVRIFCVHSASPRLFFSSQLQSGVCDSAIATAPLASTKSPGSRTLAISPWLTHRRD</sequence>
<evidence type="ECO:0000313" key="2">
    <source>
        <dbReference type="Proteomes" id="UP001172102"/>
    </source>
</evidence>
<dbReference type="EMBL" id="JAUKUA010000003">
    <property type="protein sequence ID" value="KAK0720494.1"/>
    <property type="molecule type" value="Genomic_DNA"/>
</dbReference>